<reference evidence="3 4" key="1">
    <citation type="submission" date="2019-10" db="EMBL/GenBank/DDBJ databases">
        <title>Description of Paenibacillus terricola sp. nov.</title>
        <authorList>
            <person name="Carlier A."/>
            <person name="Qi S."/>
        </authorList>
    </citation>
    <scope>NUCLEOTIDE SEQUENCE [LARGE SCALE GENOMIC DNA]</scope>
    <source>
        <strain evidence="3 4">LMG 31459</strain>
    </source>
</reference>
<sequence length="139" mass="15444">MKPKWKRNLLIMCISVIIIVLVGLAAGWLFTEKERREARNVQIGEVDFKQLHAGNYVGEYAGGMYKWRANTVQVTIAAQKVTAIKLLEHAENQPAASTEELFGRVIQAQSLQVDSISGATLTSKAYLKAIEDALDQAQR</sequence>
<dbReference type="SMART" id="SM00900">
    <property type="entry name" value="FMN_bind"/>
    <property type="match status" value="1"/>
</dbReference>
<dbReference type="RefSeq" id="WP_171719475.1">
    <property type="nucleotide sequence ID" value="NZ_WHOB01000069.1"/>
</dbReference>
<keyword evidence="1" id="KW-0472">Membrane</keyword>
<keyword evidence="4" id="KW-1185">Reference proteome</keyword>
<gene>
    <name evidence="3" type="ORF">GC101_24930</name>
</gene>
<dbReference type="Pfam" id="PF04205">
    <property type="entry name" value="FMN_bind"/>
    <property type="match status" value="1"/>
</dbReference>
<dbReference type="InterPro" id="IPR007329">
    <property type="entry name" value="FMN-bd"/>
</dbReference>
<evidence type="ECO:0000259" key="2">
    <source>
        <dbReference type="SMART" id="SM00900"/>
    </source>
</evidence>
<evidence type="ECO:0000313" key="4">
    <source>
        <dbReference type="Proteomes" id="UP000596857"/>
    </source>
</evidence>
<name>A0ABX1YR84_9BACL</name>
<keyword evidence="1" id="KW-0812">Transmembrane</keyword>
<feature type="domain" description="FMN-binding" evidence="2">
    <location>
        <begin position="65"/>
        <end position="137"/>
    </location>
</feature>
<keyword evidence="1" id="KW-1133">Transmembrane helix</keyword>
<dbReference type="Gene3D" id="3.90.1010.20">
    <property type="match status" value="1"/>
</dbReference>
<dbReference type="EMBL" id="WHOB01000069">
    <property type="protein sequence ID" value="NOU82114.1"/>
    <property type="molecule type" value="Genomic_DNA"/>
</dbReference>
<feature type="transmembrane region" description="Helical" evidence="1">
    <location>
        <begin position="9"/>
        <end position="30"/>
    </location>
</feature>
<organism evidence="3 4">
    <name type="scientific">Paenibacillus phytohabitans</name>
    <dbReference type="NCBI Taxonomy" id="2654978"/>
    <lineage>
        <taxon>Bacteria</taxon>
        <taxon>Bacillati</taxon>
        <taxon>Bacillota</taxon>
        <taxon>Bacilli</taxon>
        <taxon>Bacillales</taxon>
        <taxon>Paenibacillaceae</taxon>
        <taxon>Paenibacillus</taxon>
    </lineage>
</organism>
<protein>
    <submittedName>
        <fullName evidence="3">FMN-binding protein</fullName>
    </submittedName>
</protein>
<comment type="caution">
    <text evidence="3">The sequence shown here is derived from an EMBL/GenBank/DDBJ whole genome shotgun (WGS) entry which is preliminary data.</text>
</comment>
<accession>A0ABX1YR84</accession>
<proteinExistence type="predicted"/>
<dbReference type="Proteomes" id="UP000596857">
    <property type="component" value="Unassembled WGS sequence"/>
</dbReference>
<evidence type="ECO:0000313" key="3">
    <source>
        <dbReference type="EMBL" id="NOU82114.1"/>
    </source>
</evidence>
<evidence type="ECO:0000256" key="1">
    <source>
        <dbReference type="SAM" id="Phobius"/>
    </source>
</evidence>